<dbReference type="AlphaFoldDB" id="A0A2P5F9J8"/>
<name>A0A2P5F9J8_TREOI</name>
<dbReference type="Gene3D" id="3.30.530.20">
    <property type="match status" value="1"/>
</dbReference>
<sequence length="158" mass="17752">MAQIEKLETQVDVKSSPERFYETYVRKHYLLPKLSPNVLKDVQLISGAWDSVGSVIQYAFVPPGNLSSQIIDSVRVDAIDEKNKSITCTVLDGSESRKYYKYGSFTIQAVEKSEGGGALVKISVQYEKQNEDVPPPTMYTKFAENLFKSTDAYLINKP</sequence>
<dbReference type="InterPro" id="IPR024949">
    <property type="entry name" value="Bet_v_I_allergen"/>
</dbReference>
<dbReference type="InterPro" id="IPR023393">
    <property type="entry name" value="START-like_dom_sf"/>
</dbReference>
<gene>
    <name evidence="3" type="ORF">TorRG33x02_097090</name>
</gene>
<evidence type="ECO:0000313" key="3">
    <source>
        <dbReference type="EMBL" id="PON94462.1"/>
    </source>
</evidence>
<dbReference type="EMBL" id="JXTC01000051">
    <property type="protein sequence ID" value="PON94462.1"/>
    <property type="molecule type" value="Genomic_DNA"/>
</dbReference>
<evidence type="ECO:0000256" key="1">
    <source>
        <dbReference type="ARBA" id="ARBA00038242"/>
    </source>
</evidence>
<dbReference type="InterPro" id="IPR052006">
    <property type="entry name" value="MLP-like"/>
</dbReference>
<dbReference type="SMART" id="SM01037">
    <property type="entry name" value="Bet_v_1"/>
    <property type="match status" value="1"/>
</dbReference>
<dbReference type="GO" id="GO:0010427">
    <property type="term" value="F:abscisic acid binding"/>
    <property type="evidence" value="ECO:0007669"/>
    <property type="project" value="InterPro"/>
</dbReference>
<dbReference type="Proteomes" id="UP000237000">
    <property type="component" value="Unassembled WGS sequence"/>
</dbReference>
<comment type="caution">
    <text evidence="3">The sequence shown here is derived from an EMBL/GenBank/DDBJ whole genome shotgun (WGS) entry which is preliminary data.</text>
</comment>
<dbReference type="GO" id="GO:0004864">
    <property type="term" value="F:protein phosphatase inhibitor activity"/>
    <property type="evidence" value="ECO:0007669"/>
    <property type="project" value="InterPro"/>
</dbReference>
<comment type="similarity">
    <text evidence="1">Belongs to the MLP family.</text>
</comment>
<dbReference type="InParanoid" id="A0A2P5F9J8"/>
<protein>
    <submittedName>
        <fullName evidence="3">Bet v I type allergen</fullName>
    </submittedName>
</protein>
<reference evidence="4" key="1">
    <citation type="submission" date="2016-06" db="EMBL/GenBank/DDBJ databases">
        <title>Parallel loss of symbiosis genes in relatives of nitrogen-fixing non-legume Parasponia.</title>
        <authorList>
            <person name="Van Velzen R."/>
            <person name="Holmer R."/>
            <person name="Bu F."/>
            <person name="Rutten L."/>
            <person name="Van Zeijl A."/>
            <person name="Liu W."/>
            <person name="Santuari L."/>
            <person name="Cao Q."/>
            <person name="Sharma T."/>
            <person name="Shen D."/>
            <person name="Roswanjaya Y."/>
            <person name="Wardhani T."/>
            <person name="Kalhor M.S."/>
            <person name="Jansen J."/>
            <person name="Van den Hoogen J."/>
            <person name="Gungor B."/>
            <person name="Hartog M."/>
            <person name="Hontelez J."/>
            <person name="Verver J."/>
            <person name="Yang W.-C."/>
            <person name="Schijlen E."/>
            <person name="Repin R."/>
            <person name="Schilthuizen M."/>
            <person name="Schranz E."/>
            <person name="Heidstra R."/>
            <person name="Miyata K."/>
            <person name="Fedorova E."/>
            <person name="Kohlen W."/>
            <person name="Bisseling T."/>
            <person name="Smit S."/>
            <person name="Geurts R."/>
        </authorList>
    </citation>
    <scope>NUCLEOTIDE SEQUENCE [LARGE SCALE GENOMIC DNA]</scope>
    <source>
        <strain evidence="4">cv. RG33-2</strain>
    </source>
</reference>
<dbReference type="SUPFAM" id="SSF55961">
    <property type="entry name" value="Bet v1-like"/>
    <property type="match status" value="1"/>
</dbReference>
<dbReference type="PANTHER" id="PTHR31338:SF16">
    <property type="entry name" value="POLYKETIDE CYCLASE_DEHYDRASE AND LIPID TRANSPORT SUPERFAMILY PROTEIN"/>
    <property type="match status" value="1"/>
</dbReference>
<keyword evidence="4" id="KW-1185">Reference proteome</keyword>
<dbReference type="Pfam" id="PF00407">
    <property type="entry name" value="Bet_v_1"/>
    <property type="match status" value="1"/>
</dbReference>
<dbReference type="CDD" id="cd07816">
    <property type="entry name" value="Bet_v1-like"/>
    <property type="match status" value="1"/>
</dbReference>
<accession>A0A2P5F9J8</accession>
<dbReference type="GO" id="GO:0006952">
    <property type="term" value="P:defense response"/>
    <property type="evidence" value="ECO:0007669"/>
    <property type="project" value="InterPro"/>
</dbReference>
<dbReference type="GO" id="GO:0038023">
    <property type="term" value="F:signaling receptor activity"/>
    <property type="evidence" value="ECO:0007669"/>
    <property type="project" value="InterPro"/>
</dbReference>
<dbReference type="STRING" id="63057.A0A2P5F9J8"/>
<dbReference type="GO" id="GO:0009738">
    <property type="term" value="P:abscisic acid-activated signaling pathway"/>
    <property type="evidence" value="ECO:0007669"/>
    <property type="project" value="InterPro"/>
</dbReference>
<evidence type="ECO:0000259" key="2">
    <source>
        <dbReference type="SMART" id="SM01037"/>
    </source>
</evidence>
<evidence type="ECO:0000313" key="4">
    <source>
        <dbReference type="Proteomes" id="UP000237000"/>
    </source>
</evidence>
<dbReference type="InterPro" id="IPR000916">
    <property type="entry name" value="Bet_v_I/MLP"/>
</dbReference>
<dbReference type="OrthoDB" id="1072116at2759"/>
<proteinExistence type="inferred from homology"/>
<dbReference type="PANTHER" id="PTHR31338">
    <property type="entry name" value="POLYKETIDE CYCLASE/DEHYDRASE AND LIPID TRANSPORT SUPERFAMILY PROTEIN"/>
    <property type="match status" value="1"/>
</dbReference>
<dbReference type="PRINTS" id="PR00634">
    <property type="entry name" value="BETALLERGEN"/>
</dbReference>
<organism evidence="3 4">
    <name type="scientific">Trema orientale</name>
    <name type="common">Charcoal tree</name>
    <name type="synonym">Celtis orientalis</name>
    <dbReference type="NCBI Taxonomy" id="63057"/>
    <lineage>
        <taxon>Eukaryota</taxon>
        <taxon>Viridiplantae</taxon>
        <taxon>Streptophyta</taxon>
        <taxon>Embryophyta</taxon>
        <taxon>Tracheophyta</taxon>
        <taxon>Spermatophyta</taxon>
        <taxon>Magnoliopsida</taxon>
        <taxon>eudicotyledons</taxon>
        <taxon>Gunneridae</taxon>
        <taxon>Pentapetalae</taxon>
        <taxon>rosids</taxon>
        <taxon>fabids</taxon>
        <taxon>Rosales</taxon>
        <taxon>Cannabaceae</taxon>
        <taxon>Trema</taxon>
    </lineage>
</organism>
<feature type="domain" description="Bet v I/Major latex protein" evidence="2">
    <location>
        <begin position="2"/>
        <end position="157"/>
    </location>
</feature>